<evidence type="ECO:0000256" key="1">
    <source>
        <dbReference type="SAM" id="MobiDB-lite"/>
    </source>
</evidence>
<feature type="compositionally biased region" description="Pro residues" evidence="1">
    <location>
        <begin position="1"/>
        <end position="10"/>
    </location>
</feature>
<gene>
    <name evidence="2" type="ORF">CCMP2556_LOCUS13901</name>
</gene>
<comment type="caution">
    <text evidence="2">The sequence shown here is derived from an EMBL/GenBank/DDBJ whole genome shotgun (WGS) entry which is preliminary data.</text>
</comment>
<proteinExistence type="predicted"/>
<feature type="compositionally biased region" description="Basic and acidic residues" evidence="1">
    <location>
        <begin position="51"/>
        <end position="101"/>
    </location>
</feature>
<evidence type="ECO:0000313" key="2">
    <source>
        <dbReference type="EMBL" id="CAK9020037.1"/>
    </source>
</evidence>
<protein>
    <submittedName>
        <fullName evidence="2">Uncharacterized protein</fullName>
    </submittedName>
</protein>
<reference evidence="2 3" key="1">
    <citation type="submission" date="2024-02" db="EMBL/GenBank/DDBJ databases">
        <authorList>
            <person name="Chen Y."/>
            <person name="Shah S."/>
            <person name="Dougan E. K."/>
            <person name="Thang M."/>
            <person name="Chan C."/>
        </authorList>
    </citation>
    <scope>NUCLEOTIDE SEQUENCE [LARGE SCALE GENOMIC DNA]</scope>
</reference>
<feature type="non-terminal residue" evidence="2">
    <location>
        <position position="101"/>
    </location>
</feature>
<name>A0ABP0JZU3_9DINO</name>
<keyword evidence="3" id="KW-1185">Reference proteome</keyword>
<dbReference type="Proteomes" id="UP001642484">
    <property type="component" value="Unassembled WGS sequence"/>
</dbReference>
<feature type="compositionally biased region" description="Basic and acidic residues" evidence="1">
    <location>
        <begin position="16"/>
        <end position="31"/>
    </location>
</feature>
<dbReference type="EMBL" id="CAXAMN010007016">
    <property type="protein sequence ID" value="CAK9020037.1"/>
    <property type="molecule type" value="Genomic_DNA"/>
</dbReference>
<sequence>SLRRPSPPVVPRRRPERPERPERVEPVEHRSTVRTSSVHLPPSWSRGPHRGTRETRAESRAESRAGAPERGRSPRAREARGPRSYGNDRSHATERHTGHTG</sequence>
<organism evidence="2 3">
    <name type="scientific">Durusdinium trenchii</name>
    <dbReference type="NCBI Taxonomy" id="1381693"/>
    <lineage>
        <taxon>Eukaryota</taxon>
        <taxon>Sar</taxon>
        <taxon>Alveolata</taxon>
        <taxon>Dinophyceae</taxon>
        <taxon>Suessiales</taxon>
        <taxon>Symbiodiniaceae</taxon>
        <taxon>Durusdinium</taxon>
    </lineage>
</organism>
<feature type="non-terminal residue" evidence="2">
    <location>
        <position position="1"/>
    </location>
</feature>
<accession>A0ABP0JZU3</accession>
<feature type="region of interest" description="Disordered" evidence="1">
    <location>
        <begin position="1"/>
        <end position="101"/>
    </location>
</feature>
<evidence type="ECO:0000313" key="3">
    <source>
        <dbReference type="Proteomes" id="UP001642484"/>
    </source>
</evidence>